<sequence length="175" mass="19002">MDEQIRDDEFRAVQERYRRADEELLARIGERVDLDDLLLRVKNSERFTHEELTEVVATWQAQLAAGVRGGQAAYITPVDDRAVFTALVGRAPERLEAWPELHAGLHDGAWTVSLWLPAFAGPGVRAVAFMVEGPASASVELTVSPDDDGVELTGSMPAAGLTGNPVIGVRVTGVR</sequence>
<name>A0A9Q9MHR8_9ACTN</name>
<keyword evidence="2" id="KW-1185">Reference proteome</keyword>
<organism evidence="1 2">
    <name type="scientific">Dactylosporangium aurantiacum</name>
    <dbReference type="NCBI Taxonomy" id="35754"/>
    <lineage>
        <taxon>Bacteria</taxon>
        <taxon>Bacillati</taxon>
        <taxon>Actinomycetota</taxon>
        <taxon>Actinomycetes</taxon>
        <taxon>Micromonosporales</taxon>
        <taxon>Micromonosporaceae</taxon>
        <taxon>Dactylosporangium</taxon>
    </lineage>
</organism>
<accession>A0A9Q9MHR8</accession>
<dbReference type="Proteomes" id="UP001058003">
    <property type="component" value="Chromosome"/>
</dbReference>
<dbReference type="AlphaFoldDB" id="A0A9Q9MHR8"/>
<protein>
    <submittedName>
        <fullName evidence="1">Uncharacterized protein</fullName>
    </submittedName>
</protein>
<evidence type="ECO:0000313" key="1">
    <source>
        <dbReference type="EMBL" id="UWZ57039.1"/>
    </source>
</evidence>
<evidence type="ECO:0000313" key="2">
    <source>
        <dbReference type="Proteomes" id="UP001058003"/>
    </source>
</evidence>
<dbReference type="EMBL" id="CP073767">
    <property type="protein sequence ID" value="UWZ57039.1"/>
    <property type="molecule type" value="Genomic_DNA"/>
</dbReference>
<reference evidence="1" key="1">
    <citation type="submission" date="2021-04" db="EMBL/GenBank/DDBJ databases">
        <title>Dactylosporangium aurantiacum NRRL B-8018 full assembly.</title>
        <authorList>
            <person name="Hartkoorn R.C."/>
            <person name="Beaudoing E."/>
            <person name="Hot D."/>
        </authorList>
    </citation>
    <scope>NUCLEOTIDE SEQUENCE</scope>
    <source>
        <strain evidence="1">NRRL B-8018</strain>
    </source>
</reference>
<dbReference type="RefSeq" id="WP_156089744.1">
    <property type="nucleotide sequence ID" value="NZ_CP073767.1"/>
</dbReference>
<dbReference type="KEGG" id="daur:Daura_13230"/>
<proteinExistence type="predicted"/>
<gene>
    <name evidence="1" type="ORF">Daura_13230</name>
</gene>